<dbReference type="Proteomes" id="UP000177026">
    <property type="component" value="Unassembled WGS sequence"/>
</dbReference>
<reference evidence="1 2" key="1">
    <citation type="journal article" date="2016" name="Nat. Commun.">
        <title>Thousands of microbial genomes shed light on interconnected biogeochemical processes in an aquifer system.</title>
        <authorList>
            <person name="Anantharaman K."/>
            <person name="Brown C.T."/>
            <person name="Hug L.A."/>
            <person name="Sharon I."/>
            <person name="Castelle C.J."/>
            <person name="Probst A.J."/>
            <person name="Thomas B.C."/>
            <person name="Singh A."/>
            <person name="Wilkins M.J."/>
            <person name="Karaoz U."/>
            <person name="Brodie E.L."/>
            <person name="Williams K.H."/>
            <person name="Hubbard S.S."/>
            <person name="Banfield J.F."/>
        </authorList>
    </citation>
    <scope>NUCLEOTIDE SEQUENCE [LARGE SCALE GENOMIC DNA]</scope>
</reference>
<protein>
    <submittedName>
        <fullName evidence="1">Uncharacterized protein</fullName>
    </submittedName>
</protein>
<comment type="caution">
    <text evidence="1">The sequence shown here is derived from an EMBL/GenBank/DDBJ whole genome shotgun (WGS) entry which is preliminary data.</text>
</comment>
<evidence type="ECO:0000313" key="2">
    <source>
        <dbReference type="Proteomes" id="UP000177026"/>
    </source>
</evidence>
<dbReference type="AlphaFoldDB" id="A0A1F7GLF7"/>
<proteinExistence type="predicted"/>
<evidence type="ECO:0000313" key="1">
    <source>
        <dbReference type="EMBL" id="OGK19793.1"/>
    </source>
</evidence>
<dbReference type="EMBL" id="MFZI01000042">
    <property type="protein sequence ID" value="OGK19793.1"/>
    <property type="molecule type" value="Genomic_DNA"/>
</dbReference>
<organism evidence="1 2">
    <name type="scientific">Candidatus Roizmanbacteria bacterium RIFCSPHIGHO2_01_FULL_39_8</name>
    <dbReference type="NCBI Taxonomy" id="1802033"/>
    <lineage>
        <taxon>Bacteria</taxon>
        <taxon>Candidatus Roizmaniibacteriota</taxon>
    </lineage>
</organism>
<sequence>MVNEISLPPQVSARVPEVIPVSVLAYKCSSCGENVPSALKDQILGSHQHNGSECAGVGTLPVEYIAGTMSLPFGLFTPIDR</sequence>
<accession>A0A1F7GLF7</accession>
<gene>
    <name evidence="1" type="ORF">A2866_03580</name>
</gene>
<name>A0A1F7GLF7_9BACT</name>